<dbReference type="EMBL" id="BARV01043422">
    <property type="protein sequence ID" value="GAI63030.1"/>
    <property type="molecule type" value="Genomic_DNA"/>
</dbReference>
<name>X1RIQ4_9ZZZZ</name>
<accession>X1RIQ4</accession>
<comment type="caution">
    <text evidence="1">The sequence shown here is derived from an EMBL/GenBank/DDBJ whole genome shotgun (WGS) entry which is preliminary data.</text>
</comment>
<reference evidence="1" key="1">
    <citation type="journal article" date="2014" name="Front. Microbiol.">
        <title>High frequency of phylogenetically diverse reductive dehalogenase-homologous genes in deep subseafloor sedimentary metagenomes.</title>
        <authorList>
            <person name="Kawai M."/>
            <person name="Futagami T."/>
            <person name="Toyoda A."/>
            <person name="Takaki Y."/>
            <person name="Nishi S."/>
            <person name="Hori S."/>
            <person name="Arai W."/>
            <person name="Tsubouchi T."/>
            <person name="Morono Y."/>
            <person name="Uchiyama I."/>
            <person name="Ito T."/>
            <person name="Fujiyama A."/>
            <person name="Inagaki F."/>
            <person name="Takami H."/>
        </authorList>
    </citation>
    <scope>NUCLEOTIDE SEQUENCE</scope>
    <source>
        <strain evidence="1">Expedition CK06-06</strain>
    </source>
</reference>
<proteinExistence type="predicted"/>
<gene>
    <name evidence="1" type="ORF">S06H3_64827</name>
</gene>
<feature type="non-terminal residue" evidence="1">
    <location>
        <position position="49"/>
    </location>
</feature>
<protein>
    <submittedName>
        <fullName evidence="1">Uncharacterized protein</fullName>
    </submittedName>
</protein>
<sequence length="49" mass="5544">MFTVQNGVDALGVFREHLILKEADFFIGLNKVVNLILKEAGKMNSFFDL</sequence>
<evidence type="ECO:0000313" key="1">
    <source>
        <dbReference type="EMBL" id="GAI63030.1"/>
    </source>
</evidence>
<dbReference type="AlphaFoldDB" id="X1RIQ4"/>
<organism evidence="1">
    <name type="scientific">marine sediment metagenome</name>
    <dbReference type="NCBI Taxonomy" id="412755"/>
    <lineage>
        <taxon>unclassified sequences</taxon>
        <taxon>metagenomes</taxon>
        <taxon>ecological metagenomes</taxon>
    </lineage>
</organism>